<evidence type="ECO:0000259" key="1">
    <source>
        <dbReference type="Pfam" id="PF00501"/>
    </source>
</evidence>
<dbReference type="Gene3D" id="3.40.50.12780">
    <property type="entry name" value="N-terminal domain of ligase-like"/>
    <property type="match status" value="2"/>
</dbReference>
<dbReference type="GO" id="GO:0030497">
    <property type="term" value="P:fatty acid elongation"/>
    <property type="evidence" value="ECO:0007669"/>
    <property type="project" value="TreeGrafter"/>
</dbReference>
<reference evidence="2 3" key="1">
    <citation type="journal article" date="2018" name="Sci. Rep.">
        <title>A novel species of the marine cyanobacterium Acaryochloris with a unique pigment content and lifestyle.</title>
        <authorList>
            <person name="Partensky F."/>
            <person name="Six C."/>
            <person name="Ratin M."/>
            <person name="Garczarek L."/>
            <person name="Vaulot D."/>
            <person name="Probert I."/>
            <person name="Calteau A."/>
            <person name="Gourvil P."/>
            <person name="Marie D."/>
            <person name="Grebert T."/>
            <person name="Bouchier C."/>
            <person name="Le Panse S."/>
            <person name="Gachenot M."/>
            <person name="Rodriguez F."/>
            <person name="Garrido J.L."/>
        </authorList>
    </citation>
    <scope>NUCLEOTIDE SEQUENCE [LARGE SCALE GENOMIC DNA]</scope>
    <source>
        <strain evidence="2 3">RCC1774</strain>
    </source>
</reference>
<keyword evidence="2" id="KW-0436">Ligase</keyword>
<evidence type="ECO:0000313" key="2">
    <source>
        <dbReference type="EMBL" id="PZD74095.1"/>
    </source>
</evidence>
<dbReference type="InterPro" id="IPR000873">
    <property type="entry name" value="AMP-dep_synth/lig_dom"/>
</dbReference>
<comment type="caution">
    <text evidence="2">The sequence shown here is derived from an EMBL/GenBank/DDBJ whole genome shotgun (WGS) entry which is preliminary data.</text>
</comment>
<organism evidence="2 3">
    <name type="scientific">Acaryochloris thomasi RCC1774</name>
    <dbReference type="NCBI Taxonomy" id="1764569"/>
    <lineage>
        <taxon>Bacteria</taxon>
        <taxon>Bacillati</taxon>
        <taxon>Cyanobacteriota</taxon>
        <taxon>Cyanophyceae</taxon>
        <taxon>Acaryochloridales</taxon>
        <taxon>Acaryochloridaceae</taxon>
        <taxon>Acaryochloris</taxon>
        <taxon>Acaryochloris thomasi</taxon>
    </lineage>
</organism>
<dbReference type="EC" id="6.2.1.3" evidence="2"/>
<dbReference type="InterPro" id="IPR020845">
    <property type="entry name" value="AMP-binding_CS"/>
</dbReference>
<dbReference type="EMBL" id="PQWO01000003">
    <property type="protein sequence ID" value="PZD74095.1"/>
    <property type="molecule type" value="Genomic_DNA"/>
</dbReference>
<dbReference type="GO" id="GO:0004467">
    <property type="term" value="F:long-chain fatty acid-CoA ligase activity"/>
    <property type="evidence" value="ECO:0007669"/>
    <property type="project" value="UniProtKB-EC"/>
</dbReference>
<dbReference type="Pfam" id="PF23562">
    <property type="entry name" value="AMP-binding_C_3"/>
    <property type="match status" value="1"/>
</dbReference>
<evidence type="ECO:0000313" key="3">
    <source>
        <dbReference type="Proteomes" id="UP000248857"/>
    </source>
</evidence>
<dbReference type="PROSITE" id="PS00455">
    <property type="entry name" value="AMP_BINDING"/>
    <property type="match status" value="1"/>
</dbReference>
<sequence>MSNSEVLSPGVADYTAITSIADVWPIAARHFGETVALRDPHRQPEVSLTFAELNQQLHGFAAGLQALGVEPGDRISIVADNSPRWLIADQGSLMAGAVNVVRSSQADAQELAYILEHSGSTALLVEDLKTLRKLKPFLGSLPLKFVGLMSDEEPEPSESVKMLSFNQIFTSGAASGLKDVSGSPDRLAILMYTSGTTGQPKGVMLSHGNYLFQLTHLRSVLQPEPGDRVLSILPSWHVFGRIVDYFFLSQGCTQIYTSIRHVKKDLQVYKPQFMGSVPRLWESIYEGIQKQFRQQSKIQQLLINQCFSASQRYILAQRTLQGLDLINLKPSGGQRLQARIQTLLALPLHALGKKLVYGKVNAALGGNFKYSLSGGGSLAMHIENFFEIVGIDLLVGYGLTETAPVLTARRPRHNLRRSSGRPIPKTELKIVDLKTRQALPLGETGLVLARGPQVMQGYYHNPEATAKAIDPEGWFDTGDLGWMTDQQDLIITGRSKDTIVLSNGENIEPQPLEDACARSTYIDQLVVVGQDQRLLGALIVPNLEVLQQWAISQNATLKLPPVLQDLVASAPAGAQAWDLDSQPVQELFRQELLREVKNRPGYRADDRIGVFKFILEPFTIENGLLTQTLKIKRPVVAEQYRTLINEMFI</sequence>
<dbReference type="GO" id="GO:0008922">
    <property type="term" value="F:long-chain fatty acid [acyl-carrier-protein] ligase activity"/>
    <property type="evidence" value="ECO:0007669"/>
    <property type="project" value="TreeGrafter"/>
</dbReference>
<dbReference type="InterPro" id="IPR042099">
    <property type="entry name" value="ANL_N_sf"/>
</dbReference>
<dbReference type="Pfam" id="PF00501">
    <property type="entry name" value="AMP-binding"/>
    <property type="match status" value="1"/>
</dbReference>
<dbReference type="Proteomes" id="UP000248857">
    <property type="component" value="Unassembled WGS sequence"/>
</dbReference>
<accession>A0A2W1JSA6</accession>
<dbReference type="SUPFAM" id="SSF56801">
    <property type="entry name" value="Acetyl-CoA synthetase-like"/>
    <property type="match status" value="1"/>
</dbReference>
<dbReference type="PANTHER" id="PTHR43813">
    <property type="entry name" value="ACYL-ACTIVATING ENZYME 16, CHLOROPLASTIC-RELATED"/>
    <property type="match status" value="1"/>
</dbReference>
<protein>
    <submittedName>
        <fullName evidence="2">Long-chain-fatty-acid--CoA ligase FadD15</fullName>
        <ecNumber evidence="2">6.2.1.3</ecNumber>
    </submittedName>
</protein>
<keyword evidence="3" id="KW-1185">Reference proteome</keyword>
<name>A0A2W1JSA6_9CYAN</name>
<proteinExistence type="predicted"/>
<dbReference type="PANTHER" id="PTHR43813:SF1">
    <property type="entry name" value="ACYL-ACTIVATING ENZYME 16, CHLOROPLASTIC-RELATED"/>
    <property type="match status" value="1"/>
</dbReference>
<dbReference type="InterPro" id="IPR052987">
    <property type="entry name" value="Chloroplast_AMP-bd_Enzymes"/>
</dbReference>
<feature type="domain" description="AMP-dependent synthetase/ligase" evidence="1">
    <location>
        <begin position="28"/>
        <end position="459"/>
    </location>
</feature>
<dbReference type="RefSeq" id="WP_110985322.1">
    <property type="nucleotide sequence ID" value="NZ_CAWNWM010000003.1"/>
</dbReference>
<dbReference type="OrthoDB" id="9778383at2"/>
<gene>
    <name evidence="2" type="ORF">C1752_01357</name>
</gene>
<dbReference type="AlphaFoldDB" id="A0A2W1JSA6"/>